<dbReference type="InterPro" id="IPR050176">
    <property type="entry name" value="LTTR"/>
</dbReference>
<dbReference type="NCBIfam" id="TIGR03298">
    <property type="entry name" value="argP"/>
    <property type="match status" value="1"/>
</dbReference>
<organism evidence="7 8">
    <name type="scientific">Tessaracoccus lacteus</name>
    <dbReference type="NCBI Taxonomy" id="3041766"/>
    <lineage>
        <taxon>Bacteria</taxon>
        <taxon>Bacillati</taxon>
        <taxon>Actinomycetota</taxon>
        <taxon>Actinomycetes</taxon>
        <taxon>Propionibacteriales</taxon>
        <taxon>Propionibacteriaceae</taxon>
        <taxon>Tessaracoccus</taxon>
    </lineage>
</organism>
<sequence>MDWDLAQLRAFAAAVDAGSLELAAQRLHLTPSAVSQRLKALERSVGTVLLHRTRPVRATEAGGMVLRLARELELLTRDVAAELGREDEVPVLRIAVNADSLVTWALPALVEVSEVAGIQLVREDQDITADLLRSGDVVGAVTSEASAVQGCTVERLGTMTYRPRAAPAFAARWFPDGLAAAALESAPVVVFDEHDTLQHQVLQRYRAVPRRVHVVPASDGFNEAVRLGLGWGMVPDLQVPGWTEADAVVLGDARDHVDVPLYWQQWALRTPTLDAVASALRRAARTSLVH</sequence>
<dbReference type="InterPro" id="IPR000847">
    <property type="entry name" value="LysR_HTH_N"/>
</dbReference>
<dbReference type="InterPro" id="IPR005119">
    <property type="entry name" value="LysR_subst-bd"/>
</dbReference>
<evidence type="ECO:0000313" key="8">
    <source>
        <dbReference type="Proteomes" id="UP001244136"/>
    </source>
</evidence>
<dbReference type="Gene3D" id="3.40.190.290">
    <property type="match status" value="1"/>
</dbReference>
<gene>
    <name evidence="7" type="ORF">QH948_13430</name>
</gene>
<dbReference type="NCBIfam" id="NF002964">
    <property type="entry name" value="PRK03635.1"/>
    <property type="match status" value="1"/>
</dbReference>
<keyword evidence="8" id="KW-1185">Reference proteome</keyword>
<reference evidence="7 8" key="1">
    <citation type="journal article" date="2008" name="Int. J. Syst. Evol. Microbiol.">
        <title>Tessaracoccus flavescens sp. nov., isolated from marine sediment.</title>
        <authorList>
            <person name="Lee D.W."/>
            <person name="Lee S.D."/>
        </authorList>
    </citation>
    <scope>NUCLEOTIDE SEQUENCE [LARGE SCALE GENOMIC DNA]</scope>
    <source>
        <strain evidence="7 8">T21</strain>
    </source>
</reference>
<comment type="similarity">
    <text evidence="1">Belongs to the LysR transcriptional regulatory family.</text>
</comment>
<dbReference type="InterPro" id="IPR036390">
    <property type="entry name" value="WH_DNA-bd_sf"/>
</dbReference>
<dbReference type="InterPro" id="IPR017685">
    <property type="entry name" value="ArgP"/>
</dbReference>
<keyword evidence="3 7" id="KW-0238">DNA-binding</keyword>
<keyword evidence="2" id="KW-0805">Transcription regulation</keyword>
<protein>
    <submittedName>
        <fullName evidence="7">ArgP/LysG family DNA-binding transcriptional regulator</fullName>
    </submittedName>
</protein>
<dbReference type="SUPFAM" id="SSF53850">
    <property type="entry name" value="Periplasmic binding protein-like II"/>
    <property type="match status" value="1"/>
</dbReference>
<dbReference type="Pfam" id="PF00126">
    <property type="entry name" value="HTH_1"/>
    <property type="match status" value="1"/>
</dbReference>
<evidence type="ECO:0000259" key="6">
    <source>
        <dbReference type="PROSITE" id="PS50931"/>
    </source>
</evidence>
<dbReference type="Proteomes" id="UP001244136">
    <property type="component" value="Chromosome"/>
</dbReference>
<dbReference type="EMBL" id="CP123967">
    <property type="protein sequence ID" value="WGT47097.1"/>
    <property type="molecule type" value="Genomic_DNA"/>
</dbReference>
<dbReference type="Pfam" id="PF03466">
    <property type="entry name" value="LysR_substrate"/>
    <property type="match status" value="1"/>
</dbReference>
<evidence type="ECO:0000256" key="1">
    <source>
        <dbReference type="ARBA" id="ARBA00009437"/>
    </source>
</evidence>
<evidence type="ECO:0000256" key="2">
    <source>
        <dbReference type="ARBA" id="ARBA00023015"/>
    </source>
</evidence>
<proteinExistence type="inferred from homology"/>
<dbReference type="PANTHER" id="PTHR30579:SF2">
    <property type="entry name" value="HTH-TYPE TRANSCRIPTIONAL REGULATOR ARGP"/>
    <property type="match status" value="1"/>
</dbReference>
<dbReference type="Gene3D" id="1.10.10.10">
    <property type="entry name" value="Winged helix-like DNA-binding domain superfamily/Winged helix DNA-binding domain"/>
    <property type="match status" value="1"/>
</dbReference>
<dbReference type="RefSeq" id="WP_281144837.1">
    <property type="nucleotide sequence ID" value="NZ_CP123967.1"/>
</dbReference>
<keyword evidence="4" id="KW-0010">Activator</keyword>
<accession>A0ABY8PXG4</accession>
<dbReference type="PROSITE" id="PS50931">
    <property type="entry name" value="HTH_LYSR"/>
    <property type="match status" value="1"/>
</dbReference>
<dbReference type="PANTHER" id="PTHR30579">
    <property type="entry name" value="TRANSCRIPTIONAL REGULATOR"/>
    <property type="match status" value="1"/>
</dbReference>
<evidence type="ECO:0000256" key="4">
    <source>
        <dbReference type="ARBA" id="ARBA00023159"/>
    </source>
</evidence>
<name>A0ABY8PXG4_9ACTN</name>
<dbReference type="GO" id="GO:0003677">
    <property type="term" value="F:DNA binding"/>
    <property type="evidence" value="ECO:0007669"/>
    <property type="project" value="UniProtKB-KW"/>
</dbReference>
<dbReference type="SUPFAM" id="SSF46785">
    <property type="entry name" value="Winged helix' DNA-binding domain"/>
    <property type="match status" value="1"/>
</dbReference>
<evidence type="ECO:0000313" key="7">
    <source>
        <dbReference type="EMBL" id="WGT47097.1"/>
    </source>
</evidence>
<dbReference type="InterPro" id="IPR036388">
    <property type="entry name" value="WH-like_DNA-bd_sf"/>
</dbReference>
<evidence type="ECO:0000256" key="3">
    <source>
        <dbReference type="ARBA" id="ARBA00023125"/>
    </source>
</evidence>
<feature type="domain" description="HTH lysR-type" evidence="6">
    <location>
        <begin position="3"/>
        <end position="59"/>
    </location>
</feature>
<keyword evidence="5" id="KW-0804">Transcription</keyword>
<evidence type="ECO:0000256" key="5">
    <source>
        <dbReference type="ARBA" id="ARBA00023163"/>
    </source>
</evidence>